<comment type="caution">
    <text evidence="1">The sequence shown here is derived from an EMBL/GenBank/DDBJ whole genome shotgun (WGS) entry which is preliminary data.</text>
</comment>
<evidence type="ECO:0000313" key="1">
    <source>
        <dbReference type="EMBL" id="PJJ75851.1"/>
    </source>
</evidence>
<protein>
    <submittedName>
        <fullName evidence="1">Uncharacterized protein</fullName>
    </submittedName>
</protein>
<dbReference type="AlphaFoldDB" id="A0A2M9CVA5"/>
<evidence type="ECO:0000313" key="2">
    <source>
        <dbReference type="Proteomes" id="UP000230000"/>
    </source>
</evidence>
<keyword evidence="2" id="KW-1185">Reference proteome</keyword>
<proteinExistence type="predicted"/>
<accession>A0A2M9CVA5</accession>
<sequence length="90" mass="9546">METTQSYLPGKWPIQPLKQDDQGKITGGFSLALTGTYSISYEESNPSATQCISADGNNVGYCKSITDSTTTNNCQCTINSANCVPHCTGS</sequence>
<reference evidence="1 2" key="1">
    <citation type="submission" date="2017-11" db="EMBL/GenBank/DDBJ databases">
        <title>Genomic Encyclopedia of Archaeal and Bacterial Type Strains, Phase II (KMG-II): From Individual Species to Whole Genera.</title>
        <authorList>
            <person name="Goeker M."/>
        </authorList>
    </citation>
    <scope>NUCLEOTIDE SEQUENCE [LARGE SCALE GENOMIC DNA]</scope>
    <source>
        <strain evidence="1 2">DSM 27268</strain>
    </source>
</reference>
<organism evidence="1 2">
    <name type="scientific">Thermoflavifilum aggregans</name>
    <dbReference type="NCBI Taxonomy" id="454188"/>
    <lineage>
        <taxon>Bacteria</taxon>
        <taxon>Pseudomonadati</taxon>
        <taxon>Bacteroidota</taxon>
        <taxon>Chitinophagia</taxon>
        <taxon>Chitinophagales</taxon>
        <taxon>Chitinophagaceae</taxon>
        <taxon>Thermoflavifilum</taxon>
    </lineage>
</organism>
<gene>
    <name evidence="1" type="ORF">BXY57_1443</name>
</gene>
<name>A0A2M9CVA5_9BACT</name>
<dbReference type="Proteomes" id="UP000230000">
    <property type="component" value="Unassembled WGS sequence"/>
</dbReference>
<dbReference type="RefSeq" id="WP_169924853.1">
    <property type="nucleotide sequence ID" value="NZ_PGFG01000001.1"/>
</dbReference>
<dbReference type="EMBL" id="PGFG01000001">
    <property type="protein sequence ID" value="PJJ75851.1"/>
    <property type="molecule type" value="Genomic_DNA"/>
</dbReference>